<dbReference type="EMBL" id="KM236241">
    <property type="protein sequence ID" value="AIX12319.1"/>
    <property type="molecule type" value="Genomic_DNA"/>
</dbReference>
<protein>
    <submittedName>
        <fullName evidence="1">Uncharacterized protein</fullName>
    </submittedName>
</protein>
<gene>
    <name evidence="1" type="ORF">CPT_Stevie50</name>
</gene>
<evidence type="ECO:0000313" key="1">
    <source>
        <dbReference type="EMBL" id="AIX12319.1"/>
    </source>
</evidence>
<sequence length="55" mass="6371">MTYFKNIKTGRIYRVNIRHKNALIMSKGGCWVRSARYRNADLTGYPFIAVNSTNC</sequence>
<name>A0A0A0YPP7_9CAUD</name>
<organism evidence="1 2">
    <name type="scientific">Citrobacter phage Stevie</name>
    <dbReference type="NCBI Taxonomy" id="2885922"/>
    <lineage>
        <taxon>Viruses</taxon>
        <taxon>Duplodnaviria</taxon>
        <taxon>Heunggongvirae</taxon>
        <taxon>Uroviricota</taxon>
        <taxon>Caudoviricetes</taxon>
        <taxon>Drexlerviridae</taxon>
        <taxon>Tempevirinae</taxon>
        <taxon>Tlsvirus</taxon>
        <taxon>Tlsvirus stevie</taxon>
    </lineage>
</organism>
<dbReference type="GeneID" id="24722938"/>
<evidence type="ECO:0000313" key="2">
    <source>
        <dbReference type="Proteomes" id="UP000030325"/>
    </source>
</evidence>
<reference evidence="1 2" key="1">
    <citation type="journal article" date="2015" name="Genome Announc.">
        <title>Complete Genome of Citrobacter freundii Siphophage Stevie.</title>
        <authorList>
            <person name="Shaw J.P."/>
            <person name="Aviles Medina C.A."/>
            <person name="Chen Y."/>
            <person name="Luna A.J."/>
            <person name="Hernandez A.C."/>
            <person name="Kuty Everett G.F."/>
        </authorList>
    </citation>
    <scope>NUCLEOTIDE SEQUENCE [LARGE SCALE GENOMIC DNA]</scope>
</reference>
<dbReference type="Proteomes" id="UP000030325">
    <property type="component" value="Segment"/>
</dbReference>
<dbReference type="KEGG" id="vg:24722938"/>
<proteinExistence type="predicted"/>
<keyword evidence="2" id="KW-1185">Reference proteome</keyword>
<dbReference type="RefSeq" id="YP_009148756.1">
    <property type="nucleotide sequence ID" value="NC_027350.1"/>
</dbReference>
<accession>A0A0A0YPP7</accession>